<dbReference type="PRINTS" id="PR00092">
    <property type="entry name" value="TYROSINASE"/>
</dbReference>
<evidence type="ECO:0000256" key="2">
    <source>
        <dbReference type="ARBA" id="ARBA00023008"/>
    </source>
</evidence>
<keyword evidence="3" id="KW-0732">Signal</keyword>
<keyword evidence="6" id="KW-1185">Reference proteome</keyword>
<dbReference type="InterPro" id="IPR002227">
    <property type="entry name" value="Tyrosinase_Cu-bd"/>
</dbReference>
<feature type="domain" description="Tyrosinase copper-binding" evidence="4">
    <location>
        <begin position="119"/>
        <end position="330"/>
    </location>
</feature>
<dbReference type="AlphaFoldDB" id="A0AAN6G7H4"/>
<dbReference type="PANTHER" id="PTHR11474:SF126">
    <property type="entry name" value="TYROSINASE-LIKE PROTEIN TYR-1-RELATED"/>
    <property type="match status" value="1"/>
</dbReference>
<keyword evidence="2" id="KW-0186">Copper</keyword>
<organism evidence="5 6">
    <name type="scientific">Tilletia horrida</name>
    <dbReference type="NCBI Taxonomy" id="155126"/>
    <lineage>
        <taxon>Eukaryota</taxon>
        <taxon>Fungi</taxon>
        <taxon>Dikarya</taxon>
        <taxon>Basidiomycota</taxon>
        <taxon>Ustilaginomycotina</taxon>
        <taxon>Exobasidiomycetes</taxon>
        <taxon>Tilletiales</taxon>
        <taxon>Tilletiaceae</taxon>
        <taxon>Tilletia</taxon>
    </lineage>
</organism>
<keyword evidence="1" id="KW-0479">Metal-binding</keyword>
<feature type="signal peptide" evidence="3">
    <location>
        <begin position="1"/>
        <end position="21"/>
    </location>
</feature>
<dbReference type="EMBL" id="JAPDMQ010000428">
    <property type="protein sequence ID" value="KAK0524877.1"/>
    <property type="molecule type" value="Genomic_DNA"/>
</dbReference>
<proteinExistence type="predicted"/>
<evidence type="ECO:0000313" key="6">
    <source>
        <dbReference type="Proteomes" id="UP001176521"/>
    </source>
</evidence>
<evidence type="ECO:0000313" key="5">
    <source>
        <dbReference type="EMBL" id="KAK0524877.1"/>
    </source>
</evidence>
<evidence type="ECO:0000256" key="1">
    <source>
        <dbReference type="ARBA" id="ARBA00022723"/>
    </source>
</evidence>
<feature type="chain" id="PRO_5042973169" description="Tyrosinase copper-binding domain-containing protein" evidence="3">
    <location>
        <begin position="22"/>
        <end position="407"/>
    </location>
</feature>
<gene>
    <name evidence="5" type="ORF">OC842_005691</name>
</gene>
<comment type="caution">
    <text evidence="5">The sequence shown here is derived from an EMBL/GenBank/DDBJ whole genome shotgun (WGS) entry which is preliminary data.</text>
</comment>
<protein>
    <recommendedName>
        <fullName evidence="4">Tyrosinase copper-binding domain-containing protein</fullName>
    </recommendedName>
</protein>
<dbReference type="SUPFAM" id="SSF48056">
    <property type="entry name" value="Di-copper centre-containing domain"/>
    <property type="match status" value="1"/>
</dbReference>
<dbReference type="InterPro" id="IPR008922">
    <property type="entry name" value="Di-copper_centre_dom_sf"/>
</dbReference>
<dbReference type="GO" id="GO:0016491">
    <property type="term" value="F:oxidoreductase activity"/>
    <property type="evidence" value="ECO:0007669"/>
    <property type="project" value="InterPro"/>
</dbReference>
<name>A0AAN6G7H4_9BASI</name>
<evidence type="ECO:0000256" key="3">
    <source>
        <dbReference type="SAM" id="SignalP"/>
    </source>
</evidence>
<dbReference type="PANTHER" id="PTHR11474">
    <property type="entry name" value="TYROSINASE FAMILY MEMBER"/>
    <property type="match status" value="1"/>
</dbReference>
<accession>A0AAN6G7H4</accession>
<dbReference type="Pfam" id="PF00264">
    <property type="entry name" value="Tyrosinase"/>
    <property type="match status" value="1"/>
</dbReference>
<reference evidence="5" key="1">
    <citation type="journal article" date="2023" name="PhytoFront">
        <title>Draft Genome Resources of Seven Strains of Tilletia horrida, Causal Agent of Kernel Smut of Rice.</title>
        <authorList>
            <person name="Khanal S."/>
            <person name="Antony Babu S."/>
            <person name="Zhou X.G."/>
        </authorList>
    </citation>
    <scope>NUCLEOTIDE SEQUENCE</scope>
    <source>
        <strain evidence="5">TX3</strain>
    </source>
</reference>
<sequence>MKLSSLPLLTFLLAFASLASATFSTSNFHKDDSGLGNGGHPALNATKSIDYEAILRKFIADKGHGESYRCPKVWPRAEWRTLTKEQQESWIKATWCLSARPSMLVGTETHLDGRRTSLLDDFVAIHVRLFYTTHYQASFLPWHRLYVHARDLAMRRECGFTGPFPYWDWSLDADVGQVQHSPVLSNAHGISGNGSSPDGMVTSGPFAYLPLSYRNGDEKNESRLDLEPHYLTRAFRVNEIANPQFPTFHEADSSAAIHRLLMTGTSPVNFTTFATALEGVRKDFEVVNPGLHGGVHRAIGGDMMHSHSPNDPVLFLHHANLDRLWWLWQNGITADRSGATATSVNKTDLSSQFWAYSGNTVEYDVDPTGGPQASLFDIQTLEGLYVPNVETYKLMDIERPPLCYTYV</sequence>
<dbReference type="GO" id="GO:0046872">
    <property type="term" value="F:metal ion binding"/>
    <property type="evidence" value="ECO:0007669"/>
    <property type="project" value="UniProtKB-KW"/>
</dbReference>
<evidence type="ECO:0000259" key="4">
    <source>
        <dbReference type="Pfam" id="PF00264"/>
    </source>
</evidence>
<dbReference type="InterPro" id="IPR050316">
    <property type="entry name" value="Tyrosinase/Hemocyanin"/>
</dbReference>
<dbReference type="Proteomes" id="UP001176521">
    <property type="component" value="Unassembled WGS sequence"/>
</dbReference>
<dbReference type="Gene3D" id="1.10.1280.10">
    <property type="entry name" value="Di-copper center containing domain from catechol oxidase"/>
    <property type="match status" value="1"/>
</dbReference>